<proteinExistence type="predicted"/>
<dbReference type="AlphaFoldDB" id="A0A8S9MGK8"/>
<evidence type="ECO:0000313" key="1">
    <source>
        <dbReference type="EMBL" id="KAF2616223.1"/>
    </source>
</evidence>
<comment type="caution">
    <text evidence="1">The sequence shown here is derived from an EMBL/GenBank/DDBJ whole genome shotgun (WGS) entry which is preliminary data.</text>
</comment>
<sequence length="164" mass="18380">MRAVGEIPSSNNLRLQNLHRRVDENAWTNCRIDVSEELGCYVATELWLELDRYVATERSDRASARARSLCSDRTACMCGSSVMTELGSSVFRSSYSDLSVTCLGAMLRNEEDPTDGEARSAVEPAAARLDPMQIQAIISEIKRQLRLEIEAVEVRVRVFSSSFR</sequence>
<protein>
    <submittedName>
        <fullName evidence="1">Uncharacterized protein</fullName>
    </submittedName>
</protein>
<organism evidence="1">
    <name type="scientific">Brassica cretica</name>
    <name type="common">Mustard</name>
    <dbReference type="NCBI Taxonomy" id="69181"/>
    <lineage>
        <taxon>Eukaryota</taxon>
        <taxon>Viridiplantae</taxon>
        <taxon>Streptophyta</taxon>
        <taxon>Embryophyta</taxon>
        <taxon>Tracheophyta</taxon>
        <taxon>Spermatophyta</taxon>
        <taxon>Magnoliopsida</taxon>
        <taxon>eudicotyledons</taxon>
        <taxon>Gunneridae</taxon>
        <taxon>Pentapetalae</taxon>
        <taxon>rosids</taxon>
        <taxon>malvids</taxon>
        <taxon>Brassicales</taxon>
        <taxon>Brassicaceae</taxon>
        <taxon>Brassiceae</taxon>
        <taxon>Brassica</taxon>
    </lineage>
</organism>
<name>A0A8S9MGK8_BRACR</name>
<reference evidence="1" key="1">
    <citation type="submission" date="2019-12" db="EMBL/GenBank/DDBJ databases">
        <title>Genome sequencing and annotation of Brassica cretica.</title>
        <authorList>
            <person name="Studholme D.J."/>
            <person name="Sarris P.F."/>
        </authorList>
    </citation>
    <scope>NUCLEOTIDE SEQUENCE</scope>
    <source>
        <strain evidence="1">PFS-102/07</strain>
        <tissue evidence="1">Leaf</tissue>
    </source>
</reference>
<accession>A0A8S9MGK8</accession>
<gene>
    <name evidence="1" type="ORF">F2Q70_00009101</name>
</gene>
<dbReference type="EMBL" id="QGKY02000089">
    <property type="protein sequence ID" value="KAF2616223.1"/>
    <property type="molecule type" value="Genomic_DNA"/>
</dbReference>